<keyword evidence="8 13" id="KW-1133">Transmembrane helix</keyword>
<feature type="domain" description="C2H2-type" evidence="14">
    <location>
        <begin position="67"/>
        <end position="94"/>
    </location>
</feature>
<evidence type="ECO:0000256" key="6">
    <source>
        <dbReference type="ARBA" id="ARBA00022771"/>
    </source>
</evidence>
<dbReference type="Proteomes" id="UP000827092">
    <property type="component" value="Unassembled WGS sequence"/>
</dbReference>
<dbReference type="SUPFAM" id="SSF57667">
    <property type="entry name" value="beta-beta-alpha zinc fingers"/>
    <property type="match status" value="2"/>
</dbReference>
<dbReference type="InterPro" id="IPR036236">
    <property type="entry name" value="Znf_C2H2_sf"/>
</dbReference>
<evidence type="ECO:0000256" key="2">
    <source>
        <dbReference type="ARBA" id="ARBA00004173"/>
    </source>
</evidence>
<evidence type="ECO:0000256" key="13">
    <source>
        <dbReference type="SAM" id="Phobius"/>
    </source>
</evidence>
<evidence type="ECO:0000256" key="5">
    <source>
        <dbReference type="ARBA" id="ARBA00022737"/>
    </source>
</evidence>
<keyword evidence="5" id="KW-0677">Repeat</keyword>
<keyword evidence="17" id="KW-1185">Reference proteome</keyword>
<evidence type="ECO:0000313" key="16">
    <source>
        <dbReference type="EMBL" id="KAG8196427.1"/>
    </source>
</evidence>
<dbReference type="Gene3D" id="3.30.160.60">
    <property type="entry name" value="Classic Zinc Finger"/>
    <property type="match status" value="4"/>
</dbReference>
<dbReference type="Pfam" id="PF04588">
    <property type="entry name" value="HIG_1_N"/>
    <property type="match status" value="1"/>
</dbReference>
<dbReference type="GO" id="GO:0003682">
    <property type="term" value="F:chromatin binding"/>
    <property type="evidence" value="ECO:0007669"/>
    <property type="project" value="UniProtKB-ARBA"/>
</dbReference>
<dbReference type="FunFam" id="3.30.160.60:FF:000303">
    <property type="entry name" value="Zinc finger protein 41"/>
    <property type="match status" value="1"/>
</dbReference>
<dbReference type="EMBL" id="JAFNEN010000070">
    <property type="protein sequence ID" value="KAG8196427.1"/>
    <property type="molecule type" value="Genomic_DNA"/>
</dbReference>
<dbReference type="GO" id="GO:0005634">
    <property type="term" value="C:nucleus"/>
    <property type="evidence" value="ECO:0007669"/>
    <property type="project" value="UniProtKB-SubCell"/>
</dbReference>
<feature type="domain" description="C2H2-type" evidence="14">
    <location>
        <begin position="10"/>
        <end position="37"/>
    </location>
</feature>
<evidence type="ECO:0000259" key="15">
    <source>
        <dbReference type="PROSITE" id="PS51503"/>
    </source>
</evidence>
<dbReference type="PROSITE" id="PS50157">
    <property type="entry name" value="ZINC_FINGER_C2H2_2"/>
    <property type="match status" value="4"/>
</dbReference>
<dbReference type="InterPro" id="IPR013087">
    <property type="entry name" value="Znf_C2H2_type"/>
</dbReference>
<reference evidence="16 17" key="1">
    <citation type="journal article" date="2022" name="Nat. Ecol. Evol.">
        <title>A masculinizing supergene underlies an exaggerated male reproductive morph in a spider.</title>
        <authorList>
            <person name="Hendrickx F."/>
            <person name="De Corte Z."/>
            <person name="Sonet G."/>
            <person name="Van Belleghem S.M."/>
            <person name="Kostlbacher S."/>
            <person name="Vangestel C."/>
        </authorList>
    </citation>
    <scope>NUCLEOTIDE SEQUENCE [LARGE SCALE GENOMIC DNA]</scope>
    <source>
        <strain evidence="16">W744_W776</strain>
    </source>
</reference>
<evidence type="ECO:0000256" key="1">
    <source>
        <dbReference type="ARBA" id="ARBA00004123"/>
    </source>
</evidence>
<evidence type="ECO:0000256" key="3">
    <source>
        <dbReference type="ARBA" id="ARBA00022692"/>
    </source>
</evidence>
<dbReference type="SMART" id="SM00355">
    <property type="entry name" value="ZnF_C2H2"/>
    <property type="match status" value="4"/>
</dbReference>
<feature type="domain" description="C2H2-type" evidence="14">
    <location>
        <begin position="95"/>
        <end position="122"/>
    </location>
</feature>
<keyword evidence="9 13" id="KW-0472">Membrane</keyword>
<evidence type="ECO:0000256" key="12">
    <source>
        <dbReference type="PROSITE-ProRule" id="PRU00042"/>
    </source>
</evidence>
<keyword evidence="3 13" id="KW-0812">Transmembrane</keyword>
<evidence type="ECO:0000313" key="17">
    <source>
        <dbReference type="Proteomes" id="UP000827092"/>
    </source>
</evidence>
<dbReference type="InterPro" id="IPR050527">
    <property type="entry name" value="Snail/Krueppel_Znf"/>
</dbReference>
<accession>A0AAV6VKL3</accession>
<name>A0AAV6VKL3_9ARAC</name>
<dbReference type="Pfam" id="PF00096">
    <property type="entry name" value="zf-C2H2"/>
    <property type="match status" value="4"/>
</dbReference>
<dbReference type="InterPro" id="IPR007667">
    <property type="entry name" value="Hypoxia_induced_domain"/>
</dbReference>
<dbReference type="FunFam" id="3.30.160.60:FF:000446">
    <property type="entry name" value="Zinc finger protein"/>
    <property type="match status" value="2"/>
</dbReference>
<protein>
    <submittedName>
        <fullName evidence="16">Uncharacterized protein</fullName>
    </submittedName>
</protein>
<dbReference type="GO" id="GO:0005739">
    <property type="term" value="C:mitochondrion"/>
    <property type="evidence" value="ECO:0007669"/>
    <property type="project" value="UniProtKB-SubCell"/>
</dbReference>
<keyword evidence="4" id="KW-0479">Metal-binding</keyword>
<dbReference type="FunFam" id="3.30.160.60:FF:000690">
    <property type="entry name" value="Zinc finger protein 354C"/>
    <property type="match status" value="1"/>
</dbReference>
<evidence type="ECO:0000256" key="8">
    <source>
        <dbReference type="ARBA" id="ARBA00022989"/>
    </source>
</evidence>
<dbReference type="GO" id="GO:0008270">
    <property type="term" value="F:zinc ion binding"/>
    <property type="evidence" value="ECO:0007669"/>
    <property type="project" value="UniProtKB-KW"/>
</dbReference>
<dbReference type="GO" id="GO:0000981">
    <property type="term" value="F:DNA-binding transcription factor activity, RNA polymerase II-specific"/>
    <property type="evidence" value="ECO:0007669"/>
    <property type="project" value="TreeGrafter"/>
</dbReference>
<evidence type="ECO:0000256" key="9">
    <source>
        <dbReference type="ARBA" id="ARBA00023136"/>
    </source>
</evidence>
<proteinExistence type="inferred from homology"/>
<dbReference type="GO" id="GO:0000978">
    <property type="term" value="F:RNA polymerase II cis-regulatory region sequence-specific DNA binding"/>
    <property type="evidence" value="ECO:0007669"/>
    <property type="project" value="TreeGrafter"/>
</dbReference>
<organism evidence="16 17">
    <name type="scientific">Oedothorax gibbosus</name>
    <dbReference type="NCBI Taxonomy" id="931172"/>
    <lineage>
        <taxon>Eukaryota</taxon>
        <taxon>Metazoa</taxon>
        <taxon>Ecdysozoa</taxon>
        <taxon>Arthropoda</taxon>
        <taxon>Chelicerata</taxon>
        <taxon>Arachnida</taxon>
        <taxon>Araneae</taxon>
        <taxon>Araneomorphae</taxon>
        <taxon>Entelegynae</taxon>
        <taxon>Araneoidea</taxon>
        <taxon>Linyphiidae</taxon>
        <taxon>Erigoninae</taxon>
        <taxon>Oedothorax</taxon>
    </lineage>
</organism>
<evidence type="ECO:0000256" key="10">
    <source>
        <dbReference type="ARBA" id="ARBA00023242"/>
    </source>
</evidence>
<comment type="caution">
    <text evidence="16">The sequence shown here is derived from an EMBL/GenBank/DDBJ whole genome shotgun (WGS) entry which is preliminary data.</text>
</comment>
<keyword evidence="7" id="KW-0862">Zinc</keyword>
<keyword evidence="10" id="KW-0539">Nucleus</keyword>
<evidence type="ECO:0000256" key="11">
    <source>
        <dbReference type="ARBA" id="ARBA00037948"/>
    </source>
</evidence>
<feature type="domain" description="C2H2-type" evidence="14">
    <location>
        <begin position="38"/>
        <end position="66"/>
    </location>
</feature>
<feature type="transmembrane region" description="Helical" evidence="13">
    <location>
        <begin position="173"/>
        <end position="192"/>
    </location>
</feature>
<sequence>MPHPSQKKIHHCVECSKSFNQLASLKRHLILHTGEKPHKCQLCDKAFNDVSNLRRHFNLHHNGKRCFICGVCRKAFKSKANVKEHLLTHSNKKPHKCTVCAKAFTNKSYLCTHMLTHTGERRNMENKSPKSAEQEEKEKLEWVQTFDDLHKQHLEDKKDIRFKMIKKIKENPFVPIGMLATATVLGFGLHAMKTGNKRRSQLMMRTRVLCQGFTVAALALTNSNCDEFISALVSFLIERTDNLCLFIGLFGGLSNSMVPKSPRVYLQKFLFTSSLPEDNNRFNKSGYFLFKI</sequence>
<dbReference type="PROSITE" id="PS00028">
    <property type="entry name" value="ZINC_FINGER_C2H2_1"/>
    <property type="match status" value="4"/>
</dbReference>
<evidence type="ECO:0000259" key="14">
    <source>
        <dbReference type="PROSITE" id="PS50157"/>
    </source>
</evidence>
<dbReference type="PANTHER" id="PTHR24388">
    <property type="entry name" value="ZINC FINGER PROTEIN"/>
    <property type="match status" value="1"/>
</dbReference>
<dbReference type="Gene3D" id="6.10.140.1320">
    <property type="match status" value="1"/>
</dbReference>
<evidence type="ECO:0000256" key="7">
    <source>
        <dbReference type="ARBA" id="ARBA00022833"/>
    </source>
</evidence>
<dbReference type="PROSITE" id="PS51503">
    <property type="entry name" value="HIG1"/>
    <property type="match status" value="1"/>
</dbReference>
<evidence type="ECO:0000256" key="4">
    <source>
        <dbReference type="ARBA" id="ARBA00022723"/>
    </source>
</evidence>
<comment type="subcellular location">
    <subcellularLocation>
        <location evidence="2">Mitochondrion</location>
    </subcellularLocation>
    <subcellularLocation>
        <location evidence="1">Nucleus</location>
    </subcellularLocation>
</comment>
<gene>
    <name evidence="16" type="ORF">JTE90_009057</name>
</gene>
<dbReference type="PANTHER" id="PTHR24388:SF54">
    <property type="entry name" value="PROTEIN ESCARGOT"/>
    <property type="match status" value="1"/>
</dbReference>
<keyword evidence="6 12" id="KW-0863">Zinc-finger</keyword>
<dbReference type="AlphaFoldDB" id="A0AAV6VKL3"/>
<feature type="domain" description="HIG1" evidence="15">
    <location>
        <begin position="145"/>
        <end position="236"/>
    </location>
</feature>
<comment type="similarity">
    <text evidence="11">Belongs to the snail C2H2-type zinc-finger protein family.</text>
</comment>